<evidence type="ECO:0000256" key="5">
    <source>
        <dbReference type="ARBA" id="ARBA00022842"/>
    </source>
</evidence>
<organism evidence="11">
    <name type="scientific">Prunus dulcis</name>
    <name type="common">Almond</name>
    <name type="synonym">Amygdalus dulcis</name>
    <dbReference type="NCBI Taxonomy" id="3755"/>
    <lineage>
        <taxon>Eukaryota</taxon>
        <taxon>Viridiplantae</taxon>
        <taxon>Streptophyta</taxon>
        <taxon>Embryophyta</taxon>
        <taxon>Tracheophyta</taxon>
        <taxon>Spermatophyta</taxon>
        <taxon>Magnoliopsida</taxon>
        <taxon>eudicotyledons</taxon>
        <taxon>Gunneridae</taxon>
        <taxon>Pentapetalae</taxon>
        <taxon>rosids</taxon>
        <taxon>fabids</taxon>
        <taxon>Rosales</taxon>
        <taxon>Rosaceae</taxon>
        <taxon>Amygdaloideae</taxon>
        <taxon>Amygdaleae</taxon>
        <taxon>Prunus</taxon>
    </lineage>
</organism>
<dbReference type="GO" id="GO:0003676">
    <property type="term" value="F:nucleic acid binding"/>
    <property type="evidence" value="ECO:0007669"/>
    <property type="project" value="InterPro"/>
</dbReference>
<name>A0A4Y1R5A6_PRUDU</name>
<reference evidence="11" key="1">
    <citation type="journal article" date="2019" name="Science">
        <title>Mutation of a bHLH transcription factor allowed almond domestication.</title>
        <authorList>
            <person name="Sanchez-Perez R."/>
            <person name="Pavan S."/>
            <person name="Mazzeo R."/>
            <person name="Moldovan C."/>
            <person name="Aiese Cigliano R."/>
            <person name="Del Cueto J."/>
            <person name="Ricciardi F."/>
            <person name="Lotti C."/>
            <person name="Ricciardi L."/>
            <person name="Dicenta F."/>
            <person name="Lopez-Marques R.L."/>
            <person name="Lindberg Moller B."/>
        </authorList>
    </citation>
    <scope>NUCLEOTIDE SEQUENCE</scope>
</reference>
<dbReference type="Pfam" id="PF00665">
    <property type="entry name" value="rve"/>
    <property type="match status" value="1"/>
</dbReference>
<dbReference type="InterPro" id="IPR012337">
    <property type="entry name" value="RNaseH-like_sf"/>
</dbReference>
<dbReference type="EMBL" id="AP019299">
    <property type="protein sequence ID" value="BBG99302.1"/>
    <property type="molecule type" value="Genomic_DNA"/>
</dbReference>
<evidence type="ECO:0000256" key="6">
    <source>
        <dbReference type="ARBA" id="ARBA00022908"/>
    </source>
</evidence>
<evidence type="ECO:0000259" key="10">
    <source>
        <dbReference type="PROSITE" id="PS50994"/>
    </source>
</evidence>
<sequence length="239" mass="28009">RASQPLELIHLDICGPMQTITLGGNRYFLTFIDDHTRMCWVFFLQHKSQAFNIFKRFKNMVELQRGYQLKKLRSDRGGEYTSLEFSKFCEEMGLERQLTIAYSPQQNGVAERKNRTVMEMARTMMHEKKIPFEILGRSCQYSCYTCKIEVQQVLWINTTPFEKFIGTTFQIPKLALSQWDQLGLFDYHQASSYVTSPLDENASHLEYPSHIHITLMDRVSKRTILFTMPNSAAIETNHR</sequence>
<evidence type="ECO:0000256" key="7">
    <source>
        <dbReference type="ARBA" id="ARBA00022918"/>
    </source>
</evidence>
<dbReference type="InterPro" id="IPR036397">
    <property type="entry name" value="RNaseH_sf"/>
</dbReference>
<dbReference type="GO" id="GO:0046872">
    <property type="term" value="F:metal ion binding"/>
    <property type="evidence" value="ECO:0007669"/>
    <property type="project" value="UniProtKB-KW"/>
</dbReference>
<dbReference type="GO" id="GO:0003964">
    <property type="term" value="F:RNA-directed DNA polymerase activity"/>
    <property type="evidence" value="ECO:0007669"/>
    <property type="project" value="UniProtKB-KW"/>
</dbReference>
<gene>
    <name evidence="11" type="ORF">Prudu_008942</name>
</gene>
<keyword evidence="2" id="KW-0479">Metal-binding</keyword>
<proteinExistence type="predicted"/>
<dbReference type="GO" id="GO:0006310">
    <property type="term" value="P:DNA recombination"/>
    <property type="evidence" value="ECO:0007669"/>
    <property type="project" value="UniProtKB-KW"/>
</dbReference>
<feature type="domain" description="Integrase catalytic" evidence="10">
    <location>
        <begin position="1"/>
        <end position="168"/>
    </location>
</feature>
<dbReference type="GO" id="GO:0016787">
    <property type="term" value="F:hydrolase activity"/>
    <property type="evidence" value="ECO:0007669"/>
    <property type="project" value="UniProtKB-KW"/>
</dbReference>
<dbReference type="InterPro" id="IPR001584">
    <property type="entry name" value="Integrase_cat-core"/>
</dbReference>
<keyword evidence="8" id="KW-0239">DNA-directed DNA polymerase</keyword>
<keyword evidence="9" id="KW-0233">DNA recombination</keyword>
<dbReference type="GO" id="GO:0004519">
    <property type="term" value="F:endonuclease activity"/>
    <property type="evidence" value="ECO:0007669"/>
    <property type="project" value="UniProtKB-KW"/>
</dbReference>
<dbReference type="PANTHER" id="PTHR42648">
    <property type="entry name" value="TRANSPOSASE, PUTATIVE-RELATED"/>
    <property type="match status" value="1"/>
</dbReference>
<feature type="non-terminal residue" evidence="11">
    <location>
        <position position="1"/>
    </location>
</feature>
<evidence type="ECO:0000256" key="1">
    <source>
        <dbReference type="ARBA" id="ARBA00022722"/>
    </source>
</evidence>
<dbReference type="Gene3D" id="3.30.420.10">
    <property type="entry name" value="Ribonuclease H-like superfamily/Ribonuclease H"/>
    <property type="match status" value="1"/>
</dbReference>
<keyword evidence="8" id="KW-0548">Nucleotidyltransferase</keyword>
<keyword evidence="8" id="KW-0808">Transferase</keyword>
<evidence type="ECO:0000256" key="3">
    <source>
        <dbReference type="ARBA" id="ARBA00022759"/>
    </source>
</evidence>
<keyword evidence="3" id="KW-0255">Endonuclease</keyword>
<evidence type="ECO:0000256" key="4">
    <source>
        <dbReference type="ARBA" id="ARBA00022801"/>
    </source>
</evidence>
<keyword evidence="7" id="KW-0695">RNA-directed DNA polymerase</keyword>
<accession>A0A4Y1R5A6</accession>
<dbReference type="PROSITE" id="PS50994">
    <property type="entry name" value="INTEGRASE"/>
    <property type="match status" value="1"/>
</dbReference>
<evidence type="ECO:0000256" key="8">
    <source>
        <dbReference type="ARBA" id="ARBA00022932"/>
    </source>
</evidence>
<evidence type="ECO:0000313" key="11">
    <source>
        <dbReference type="EMBL" id="BBG99302.1"/>
    </source>
</evidence>
<evidence type="ECO:0000256" key="2">
    <source>
        <dbReference type="ARBA" id="ARBA00022723"/>
    </source>
</evidence>
<protein>
    <submittedName>
        <fullName evidence="11">Zinc ion-binding protein</fullName>
    </submittedName>
</protein>
<keyword evidence="4" id="KW-0378">Hydrolase</keyword>
<dbReference type="PANTHER" id="PTHR42648:SF11">
    <property type="entry name" value="TRANSPOSON TY4-P GAG-POL POLYPROTEIN"/>
    <property type="match status" value="1"/>
</dbReference>
<dbReference type="InterPro" id="IPR039537">
    <property type="entry name" value="Retrotran_Ty1/copia-like"/>
</dbReference>
<dbReference type="SUPFAM" id="SSF53098">
    <property type="entry name" value="Ribonuclease H-like"/>
    <property type="match status" value="1"/>
</dbReference>
<evidence type="ECO:0000256" key="9">
    <source>
        <dbReference type="ARBA" id="ARBA00023172"/>
    </source>
</evidence>
<dbReference type="GO" id="GO:0003887">
    <property type="term" value="F:DNA-directed DNA polymerase activity"/>
    <property type="evidence" value="ECO:0007669"/>
    <property type="project" value="UniProtKB-KW"/>
</dbReference>
<keyword evidence="1" id="KW-0540">Nuclease</keyword>
<keyword evidence="5" id="KW-0460">Magnesium</keyword>
<dbReference type="GO" id="GO:0015074">
    <property type="term" value="P:DNA integration"/>
    <property type="evidence" value="ECO:0007669"/>
    <property type="project" value="UniProtKB-KW"/>
</dbReference>
<dbReference type="AlphaFoldDB" id="A0A4Y1R5A6"/>
<keyword evidence="6" id="KW-0229">DNA integration</keyword>